<accession>A0ABD1E410</accession>
<organism evidence="1 2">
    <name type="scientific">Hypothenemus hampei</name>
    <name type="common">Coffee berry borer</name>
    <dbReference type="NCBI Taxonomy" id="57062"/>
    <lineage>
        <taxon>Eukaryota</taxon>
        <taxon>Metazoa</taxon>
        <taxon>Ecdysozoa</taxon>
        <taxon>Arthropoda</taxon>
        <taxon>Hexapoda</taxon>
        <taxon>Insecta</taxon>
        <taxon>Pterygota</taxon>
        <taxon>Neoptera</taxon>
        <taxon>Endopterygota</taxon>
        <taxon>Coleoptera</taxon>
        <taxon>Polyphaga</taxon>
        <taxon>Cucujiformia</taxon>
        <taxon>Curculionidae</taxon>
        <taxon>Scolytinae</taxon>
        <taxon>Hypothenemus</taxon>
    </lineage>
</organism>
<keyword evidence="2" id="KW-1185">Reference proteome</keyword>
<evidence type="ECO:0000313" key="1">
    <source>
        <dbReference type="EMBL" id="KAL1489121.1"/>
    </source>
</evidence>
<dbReference type="EMBL" id="JBDJPC010000012">
    <property type="protein sequence ID" value="KAL1489121.1"/>
    <property type="molecule type" value="Genomic_DNA"/>
</dbReference>
<evidence type="ECO:0000313" key="2">
    <source>
        <dbReference type="Proteomes" id="UP001566132"/>
    </source>
</evidence>
<protein>
    <submittedName>
        <fullName evidence="1">Uncharacterized protein</fullName>
    </submittedName>
</protein>
<dbReference type="AlphaFoldDB" id="A0ABD1E410"/>
<sequence>MYDAKTRYLRDIYRFPDPKVNFELFQKWITSTGNPELLKLDAEQVYRIKKICHRHLAQKHIFCQTIYY</sequence>
<comment type="caution">
    <text evidence="1">The sequence shown here is derived from an EMBL/GenBank/DDBJ whole genome shotgun (WGS) entry which is preliminary data.</text>
</comment>
<name>A0ABD1E410_HYPHA</name>
<reference evidence="1 2" key="1">
    <citation type="submission" date="2024-05" db="EMBL/GenBank/DDBJ databases">
        <title>Genetic variation in Jamaican populations of the coffee berry borer (Hypothenemus hampei).</title>
        <authorList>
            <person name="Errbii M."/>
            <person name="Myrie A."/>
        </authorList>
    </citation>
    <scope>NUCLEOTIDE SEQUENCE [LARGE SCALE GENOMIC DNA]</scope>
    <source>
        <strain evidence="1">JA-Hopewell-2020-01-JO</strain>
        <tissue evidence="1">Whole body</tissue>
    </source>
</reference>
<gene>
    <name evidence="1" type="ORF">ABEB36_014064</name>
</gene>
<dbReference type="Proteomes" id="UP001566132">
    <property type="component" value="Unassembled WGS sequence"/>
</dbReference>
<proteinExistence type="predicted"/>